<dbReference type="OMA" id="HFFAMPS"/>
<comment type="caution">
    <text evidence="2">The sequence shown here is derived from an EMBL/GenBank/DDBJ whole genome shotgun (WGS) entry which is preliminary data.</text>
</comment>
<feature type="compositionally biased region" description="Basic residues" evidence="1">
    <location>
        <begin position="102"/>
        <end position="120"/>
    </location>
</feature>
<name>K0SGW2_THAOC</name>
<feature type="compositionally biased region" description="Acidic residues" evidence="1">
    <location>
        <begin position="49"/>
        <end position="71"/>
    </location>
</feature>
<organism evidence="2 3">
    <name type="scientific">Thalassiosira oceanica</name>
    <name type="common">Marine diatom</name>
    <dbReference type="NCBI Taxonomy" id="159749"/>
    <lineage>
        <taxon>Eukaryota</taxon>
        <taxon>Sar</taxon>
        <taxon>Stramenopiles</taxon>
        <taxon>Ochrophyta</taxon>
        <taxon>Bacillariophyta</taxon>
        <taxon>Coscinodiscophyceae</taxon>
        <taxon>Thalassiosirophycidae</taxon>
        <taxon>Thalassiosirales</taxon>
        <taxon>Thalassiosiraceae</taxon>
        <taxon>Thalassiosira</taxon>
    </lineage>
</organism>
<dbReference type="EMBL" id="AGNL01017538">
    <property type="protein sequence ID" value="EJK64189.1"/>
    <property type="molecule type" value="Genomic_DNA"/>
</dbReference>
<dbReference type="AlphaFoldDB" id="K0SGW2"/>
<feature type="compositionally biased region" description="Acidic residues" evidence="1">
    <location>
        <begin position="29"/>
        <end position="38"/>
    </location>
</feature>
<protein>
    <submittedName>
        <fullName evidence="2">Uncharacterized protein</fullName>
    </submittedName>
</protein>
<evidence type="ECO:0000313" key="3">
    <source>
        <dbReference type="Proteomes" id="UP000266841"/>
    </source>
</evidence>
<keyword evidence="3" id="KW-1185">Reference proteome</keyword>
<evidence type="ECO:0000256" key="1">
    <source>
        <dbReference type="SAM" id="MobiDB-lite"/>
    </source>
</evidence>
<feature type="compositionally biased region" description="Basic residues" evidence="1">
    <location>
        <begin position="80"/>
        <end position="94"/>
    </location>
</feature>
<dbReference type="Proteomes" id="UP000266841">
    <property type="component" value="Unassembled WGS sequence"/>
</dbReference>
<evidence type="ECO:0000313" key="2">
    <source>
        <dbReference type="EMBL" id="EJK64189.1"/>
    </source>
</evidence>
<dbReference type="eggNOG" id="ENOG502RYJF">
    <property type="taxonomic scope" value="Eukaryota"/>
</dbReference>
<gene>
    <name evidence="2" type="ORF">THAOC_15093</name>
</gene>
<feature type="compositionally biased region" description="Acidic residues" evidence="1">
    <location>
        <begin position="1"/>
        <end position="10"/>
    </location>
</feature>
<sequence>MIDDSSDDDMPLSSLAAKKRPRTVASYADSDDGEEEFGDQVSEASGGFVEEDEDNGITDGDYADDSDDSDDMPLSALAKEKKKNPKSAAKKKPPKSSEKKRSATKKSQSKPKSKPAKKTTKTVAKASVSAGNYVCASSELYMNSDKGKLIESILVRWYVKVVCISDGPYFCRNLTNTTLRPRWYAYTWPDPKDLPKSTPVGYDALDGFPGMYICTQGSEVGQFMDLRDKSNAPSFNNFARKSSEELRRMLLTAIENQRTALVGAEGGGSGVEVELKRLESWAKKLKCDKADKEATKVLKAQRLAIP</sequence>
<dbReference type="OrthoDB" id="74703at2759"/>
<accession>K0SGW2</accession>
<reference evidence="2 3" key="1">
    <citation type="journal article" date="2012" name="Genome Biol.">
        <title>Genome and low-iron response of an oceanic diatom adapted to chronic iron limitation.</title>
        <authorList>
            <person name="Lommer M."/>
            <person name="Specht M."/>
            <person name="Roy A.S."/>
            <person name="Kraemer L."/>
            <person name="Andreson R."/>
            <person name="Gutowska M.A."/>
            <person name="Wolf J."/>
            <person name="Bergner S.V."/>
            <person name="Schilhabel M.B."/>
            <person name="Klostermeier U.C."/>
            <person name="Beiko R.G."/>
            <person name="Rosenstiel P."/>
            <person name="Hippler M."/>
            <person name="Laroche J."/>
        </authorList>
    </citation>
    <scope>NUCLEOTIDE SEQUENCE [LARGE SCALE GENOMIC DNA]</scope>
    <source>
        <strain evidence="2 3">CCMP1005</strain>
    </source>
</reference>
<feature type="region of interest" description="Disordered" evidence="1">
    <location>
        <begin position="1"/>
        <end position="123"/>
    </location>
</feature>
<proteinExistence type="predicted"/>